<dbReference type="VEuPathDB" id="FungiDB:EMCG_03980"/>
<accession>A0A2B7ZPT0</accession>
<reference evidence="1 2" key="1">
    <citation type="submission" date="2017-10" db="EMBL/GenBank/DDBJ databases">
        <title>Comparative genomics in systemic dimorphic fungi from Ajellomycetaceae.</title>
        <authorList>
            <person name="Munoz J.F."/>
            <person name="Mcewen J.G."/>
            <person name="Clay O.K."/>
            <person name="Cuomo C.A."/>
        </authorList>
    </citation>
    <scope>NUCLEOTIDE SEQUENCE [LARGE SCALE GENOMIC DNA]</scope>
    <source>
        <strain evidence="1 2">UAMH4076</strain>
    </source>
</reference>
<dbReference type="Proteomes" id="UP000226031">
    <property type="component" value="Unassembled WGS sequence"/>
</dbReference>
<gene>
    <name evidence="1" type="ORF">GX50_01880</name>
</gene>
<proteinExistence type="predicted"/>
<dbReference type="EMBL" id="PDND01000024">
    <property type="protein sequence ID" value="PGH35300.1"/>
    <property type="molecule type" value="Genomic_DNA"/>
</dbReference>
<comment type="caution">
    <text evidence="1">The sequence shown here is derived from an EMBL/GenBank/DDBJ whole genome shotgun (WGS) entry which is preliminary data.</text>
</comment>
<keyword evidence="2" id="KW-1185">Reference proteome</keyword>
<organism evidence="1 2">
    <name type="scientific">[Emmonsia] crescens</name>
    <dbReference type="NCBI Taxonomy" id="73230"/>
    <lineage>
        <taxon>Eukaryota</taxon>
        <taxon>Fungi</taxon>
        <taxon>Dikarya</taxon>
        <taxon>Ascomycota</taxon>
        <taxon>Pezizomycotina</taxon>
        <taxon>Eurotiomycetes</taxon>
        <taxon>Eurotiomycetidae</taxon>
        <taxon>Onygenales</taxon>
        <taxon>Ajellomycetaceae</taxon>
        <taxon>Emergomyces</taxon>
    </lineage>
</organism>
<dbReference type="AlphaFoldDB" id="A0A2B7ZPT0"/>
<sequence>MLTFGETTGLLILVLVFLQPLVLPWVRRFCPWLWPQPDSAAVLHNIGNVVMQIRLDVGSMEVAVTQLQQSINSALPNTQPPVSSSLAAAAVAPHGSQSAQA</sequence>
<evidence type="ECO:0000313" key="1">
    <source>
        <dbReference type="EMBL" id="PGH35300.1"/>
    </source>
</evidence>
<protein>
    <submittedName>
        <fullName evidence="1">Uncharacterized protein</fullName>
    </submittedName>
</protein>
<evidence type="ECO:0000313" key="2">
    <source>
        <dbReference type="Proteomes" id="UP000226031"/>
    </source>
</evidence>
<name>A0A2B7ZPT0_9EURO</name>